<keyword evidence="1" id="KW-1133">Transmembrane helix</keyword>
<reference evidence="2 3" key="1">
    <citation type="submission" date="2018-06" db="EMBL/GenBank/DDBJ databases">
        <authorList>
            <consortium name="Pathogen Informatics"/>
            <person name="Doyle S."/>
        </authorList>
    </citation>
    <scope>NUCLEOTIDE SEQUENCE [LARGE SCALE GENOMIC DNA]</scope>
    <source>
        <strain evidence="2 3">NCTC11535</strain>
    </source>
</reference>
<feature type="transmembrane region" description="Helical" evidence="1">
    <location>
        <begin position="169"/>
        <end position="191"/>
    </location>
</feature>
<evidence type="ECO:0000313" key="2">
    <source>
        <dbReference type="EMBL" id="SPT53675.1"/>
    </source>
</evidence>
<keyword evidence="1" id="KW-0812">Transmembrane</keyword>
<feature type="transmembrane region" description="Helical" evidence="1">
    <location>
        <begin position="57"/>
        <end position="77"/>
    </location>
</feature>
<accession>A0ABY1VNX3</accession>
<evidence type="ECO:0000256" key="1">
    <source>
        <dbReference type="SAM" id="Phobius"/>
    </source>
</evidence>
<comment type="caution">
    <text evidence="2">The sequence shown here is derived from an EMBL/GenBank/DDBJ whole genome shotgun (WGS) entry which is preliminary data.</text>
</comment>
<keyword evidence="1" id="KW-0472">Membrane</keyword>
<dbReference type="Proteomes" id="UP000250006">
    <property type="component" value="Unassembled WGS sequence"/>
</dbReference>
<feature type="transmembrane region" description="Helical" evidence="1">
    <location>
        <begin position="203"/>
        <end position="225"/>
    </location>
</feature>
<feature type="transmembrane region" description="Helical" evidence="1">
    <location>
        <begin position="97"/>
        <end position="118"/>
    </location>
</feature>
<keyword evidence="3" id="KW-1185">Reference proteome</keyword>
<sequence length="269" mass="27182">MNPARTSQPVGAGLAAAGQWRADRVPGAPVGGRGWSGPAAPWKVTAYRALAAQWCQVVTLPASWGCGLAAVLLSVLASLSVRQQVPVGVDFGFSQAAWAWVMFPQVAFLALGLVLSGAEHSCAQGRMSLLVLPVRGAVWAARVLVTGALALVVALVLGLLAAWACPAGLTGQVVVLARVVLWLGLAALLGLGAGEVLRSPTAAGVTALCLVVVAPAAKQVLGYAVVWLPGAAASEWVSGVHTSRAAVVLAAWAVAAVLGGGVRLMRTEA</sequence>
<dbReference type="EMBL" id="UAPQ01000007">
    <property type="protein sequence ID" value="SPT53675.1"/>
    <property type="molecule type" value="Genomic_DNA"/>
</dbReference>
<organism evidence="2 3">
    <name type="scientific">Actinomyces bovis</name>
    <dbReference type="NCBI Taxonomy" id="1658"/>
    <lineage>
        <taxon>Bacteria</taxon>
        <taxon>Bacillati</taxon>
        <taxon>Actinomycetota</taxon>
        <taxon>Actinomycetes</taxon>
        <taxon>Actinomycetales</taxon>
        <taxon>Actinomycetaceae</taxon>
        <taxon>Actinomyces</taxon>
    </lineage>
</organism>
<proteinExistence type="predicted"/>
<dbReference type="RefSeq" id="WP_111836618.1">
    <property type="nucleotide sequence ID" value="NZ_UAPQ01000007.1"/>
</dbReference>
<evidence type="ECO:0000313" key="3">
    <source>
        <dbReference type="Proteomes" id="UP000250006"/>
    </source>
</evidence>
<feature type="transmembrane region" description="Helical" evidence="1">
    <location>
        <begin position="245"/>
        <end position="265"/>
    </location>
</feature>
<protein>
    <recommendedName>
        <fullName evidence="4">ABC-2 family transporter protein</fullName>
    </recommendedName>
</protein>
<feature type="transmembrane region" description="Helical" evidence="1">
    <location>
        <begin position="139"/>
        <end position="163"/>
    </location>
</feature>
<gene>
    <name evidence="2" type="ORF">NCTC11535_01348</name>
</gene>
<evidence type="ECO:0008006" key="4">
    <source>
        <dbReference type="Google" id="ProtNLM"/>
    </source>
</evidence>
<name>A0ABY1VNX3_9ACTO</name>